<keyword evidence="3" id="KW-0804">Transcription</keyword>
<keyword evidence="1" id="KW-0902">Two-component regulatory system</keyword>
<dbReference type="PANTHER" id="PTHR35807">
    <property type="entry name" value="TRANSCRIPTIONAL REGULATOR REDD-RELATED"/>
    <property type="match status" value="1"/>
</dbReference>
<dbReference type="InterPro" id="IPR036388">
    <property type="entry name" value="WH-like_DNA-bd_sf"/>
</dbReference>
<dbReference type="Pfam" id="PF20016">
    <property type="entry name" value="ThsA_Macro"/>
    <property type="match status" value="1"/>
</dbReference>
<dbReference type="InterPro" id="IPR046924">
    <property type="entry name" value="CATASP"/>
</dbReference>
<keyword evidence="2" id="KW-0805">Transcription regulation</keyword>
<evidence type="ECO:0000256" key="4">
    <source>
        <dbReference type="SAM" id="MobiDB-lite"/>
    </source>
</evidence>
<feature type="domain" description="Bacterial transcriptional activator" evidence="5">
    <location>
        <begin position="87"/>
        <end position="192"/>
    </location>
</feature>
<dbReference type="Pfam" id="PF03704">
    <property type="entry name" value="BTAD"/>
    <property type="match status" value="1"/>
</dbReference>
<evidence type="ECO:0000256" key="1">
    <source>
        <dbReference type="ARBA" id="ARBA00023012"/>
    </source>
</evidence>
<feature type="compositionally biased region" description="Basic and acidic residues" evidence="4">
    <location>
        <begin position="532"/>
        <end position="541"/>
    </location>
</feature>
<evidence type="ECO:0000256" key="3">
    <source>
        <dbReference type="ARBA" id="ARBA00023163"/>
    </source>
</evidence>
<dbReference type="Gene3D" id="1.10.10.10">
    <property type="entry name" value="Winged helix-like DNA-binding domain superfamily/Winged helix DNA-binding domain"/>
    <property type="match status" value="1"/>
</dbReference>
<dbReference type="InterPro" id="IPR011990">
    <property type="entry name" value="TPR-like_helical_dom_sf"/>
</dbReference>
<dbReference type="EMBL" id="JBHXOF010000011">
    <property type="protein sequence ID" value="MFD4214980.1"/>
    <property type="molecule type" value="Genomic_DNA"/>
</dbReference>
<proteinExistence type="predicted"/>
<protein>
    <submittedName>
        <fullName evidence="6">CATRA system-associated protein</fullName>
    </submittedName>
</protein>
<gene>
    <name evidence="6" type="ORF">ACFWSS_19040</name>
</gene>
<keyword evidence="7" id="KW-1185">Reference proteome</keyword>
<dbReference type="InterPro" id="IPR005158">
    <property type="entry name" value="BTAD"/>
</dbReference>
<reference evidence="6 7" key="1">
    <citation type="submission" date="2024-09" db="EMBL/GenBank/DDBJ databases">
        <title>The Natural Products Discovery Center: Release of the First 8490 Sequenced Strains for Exploring Actinobacteria Biosynthetic Diversity.</title>
        <authorList>
            <person name="Kalkreuter E."/>
            <person name="Kautsar S.A."/>
            <person name="Yang D."/>
            <person name="Bader C.D."/>
            <person name="Teijaro C.N."/>
            <person name="Fluegel L."/>
            <person name="Davis C.M."/>
            <person name="Simpson J.R."/>
            <person name="Lauterbach L."/>
            <person name="Steele A.D."/>
            <person name="Gui C."/>
            <person name="Meng S."/>
            <person name="Li G."/>
            <person name="Viehrig K."/>
            <person name="Ye F."/>
            <person name="Su P."/>
            <person name="Kiefer A.F."/>
            <person name="Nichols A."/>
            <person name="Cepeda A.J."/>
            <person name="Yan W."/>
            <person name="Fan B."/>
            <person name="Jiang Y."/>
            <person name="Adhikari A."/>
            <person name="Zheng C.-J."/>
            <person name="Schuster L."/>
            <person name="Cowan T.M."/>
            <person name="Smanski M.J."/>
            <person name="Chevrette M.G."/>
            <person name="De Carvalho L.P.S."/>
            <person name="Shen B."/>
        </authorList>
    </citation>
    <scope>NUCLEOTIDE SEQUENCE [LARGE SCALE GENOMIC DNA]</scope>
    <source>
        <strain evidence="6 7">NPDC058546</strain>
    </source>
</reference>
<dbReference type="InterPro" id="IPR045535">
    <property type="entry name" value="ThsA_Macro"/>
</dbReference>
<evidence type="ECO:0000313" key="6">
    <source>
        <dbReference type="EMBL" id="MFD4214980.1"/>
    </source>
</evidence>
<evidence type="ECO:0000259" key="5">
    <source>
        <dbReference type="SMART" id="SM01043"/>
    </source>
</evidence>
<dbReference type="RefSeq" id="WP_382826435.1">
    <property type="nucleotide sequence ID" value="NZ_JBHXLY010000012.1"/>
</dbReference>
<comment type="caution">
    <text evidence="6">The sequence shown here is derived from an EMBL/GenBank/DDBJ whole genome shotgun (WGS) entry which is preliminary data.</text>
</comment>
<dbReference type="Gene3D" id="1.25.40.10">
    <property type="entry name" value="Tetratricopeptide repeat domain"/>
    <property type="match status" value="1"/>
</dbReference>
<dbReference type="Pfam" id="PF20271">
    <property type="entry name" value="CATASP"/>
    <property type="match status" value="1"/>
</dbReference>
<dbReference type="InterPro" id="IPR051677">
    <property type="entry name" value="AfsR-DnrI-RedD_regulator"/>
</dbReference>
<feature type="region of interest" description="Disordered" evidence="4">
    <location>
        <begin position="532"/>
        <end position="554"/>
    </location>
</feature>
<dbReference type="Proteomes" id="UP001598251">
    <property type="component" value="Unassembled WGS sequence"/>
</dbReference>
<dbReference type="PANTHER" id="PTHR35807:SF1">
    <property type="entry name" value="TRANSCRIPTIONAL REGULATOR REDD"/>
    <property type="match status" value="1"/>
</dbReference>
<dbReference type="SMART" id="SM01043">
    <property type="entry name" value="BTAD"/>
    <property type="match status" value="1"/>
</dbReference>
<evidence type="ECO:0000313" key="7">
    <source>
        <dbReference type="Proteomes" id="UP001598251"/>
    </source>
</evidence>
<dbReference type="SUPFAM" id="SSF48452">
    <property type="entry name" value="TPR-like"/>
    <property type="match status" value="1"/>
</dbReference>
<evidence type="ECO:0000256" key="2">
    <source>
        <dbReference type="ARBA" id="ARBA00023015"/>
    </source>
</evidence>
<sequence length="554" mass="60402">MSTPPPLATAVLARLAVAGGEPVTVDEVARDVWGVAPPRRGDRVAVQKRVLMLRRLFDRGSGDGSAVIVTEPGRVSTYRLALRSDQVDLWRFQELVRDARRLPLALAVAGLSHALDLWRGRPLQDVEGYGFADGTIARLHALHETAQRELARAHTAVGDNAAALAVTERLAESLPEDLALDLTVSELRSRVREEGAVLARHHFPGMRTSVSLVSGDLLHQSDADLVIGFTDTFDTVTDDRVIHRDSLQGQLLRILFRGDRKRLDDQLRRELRHVPAVSVESRSDKRLGKLTRYPLGTIVTLWAGEQQIFGVAYSRMGNDLAARSSSQDLAHGMERLWEHTARHGRRRPVAIGLVGAGLARVEGLGPQESLATVVRSFLARSRIGTVSPELRLVVRPDAIAGVGPTLFARFLREQEEGGTIEGPRTDQEESPGMSVYDGRTTASDSAAEYDDAVEALNEVLRWRLPPADWEQVSRSVDALALALRDGGAEELLDATTTLEDLAPSRVVRAGSAPREEGAEPQLRERVNVLLHELTHGGDGSRTDIPVESSGSDSG</sequence>
<accession>A0ABW6EJN6</accession>
<feature type="region of interest" description="Disordered" evidence="4">
    <location>
        <begin position="414"/>
        <end position="439"/>
    </location>
</feature>
<organism evidence="6 7">
    <name type="scientific">Streptomyces sindenensis</name>
    <dbReference type="NCBI Taxonomy" id="67363"/>
    <lineage>
        <taxon>Bacteria</taxon>
        <taxon>Bacillati</taxon>
        <taxon>Actinomycetota</taxon>
        <taxon>Actinomycetes</taxon>
        <taxon>Kitasatosporales</taxon>
        <taxon>Streptomycetaceae</taxon>
        <taxon>Streptomyces</taxon>
    </lineage>
</organism>
<name>A0ABW6EJN6_9ACTN</name>